<feature type="domain" description="Type IV / VI secretion system DotU" evidence="3">
    <location>
        <begin position="56"/>
        <end position="260"/>
    </location>
</feature>
<feature type="compositionally biased region" description="Basic and acidic residues" evidence="1">
    <location>
        <begin position="15"/>
        <end position="26"/>
    </location>
</feature>
<organism evidence="4 5">
    <name type="scientific">Larsenimonas suaedae</name>
    <dbReference type="NCBI Taxonomy" id="1851019"/>
    <lineage>
        <taxon>Bacteria</taxon>
        <taxon>Pseudomonadati</taxon>
        <taxon>Pseudomonadota</taxon>
        <taxon>Gammaproteobacteria</taxon>
        <taxon>Oceanospirillales</taxon>
        <taxon>Halomonadaceae</taxon>
        <taxon>Larsenimonas</taxon>
    </lineage>
</organism>
<evidence type="ECO:0000313" key="4">
    <source>
        <dbReference type="EMBL" id="MDR5896100.1"/>
    </source>
</evidence>
<name>A0ABU1GVN9_9GAMM</name>
<evidence type="ECO:0000313" key="5">
    <source>
        <dbReference type="Proteomes" id="UP001269375"/>
    </source>
</evidence>
<accession>A0ABU1GVN9</accession>
<dbReference type="NCBIfam" id="NF038228">
    <property type="entry name" value="IcmH_DotU_IVB"/>
    <property type="match status" value="1"/>
</dbReference>
<dbReference type="PANTHER" id="PTHR38033">
    <property type="entry name" value="MEMBRANE PROTEIN-RELATED"/>
    <property type="match status" value="1"/>
</dbReference>
<dbReference type="EMBL" id="JARWAO010000004">
    <property type="protein sequence ID" value="MDR5896100.1"/>
    <property type="molecule type" value="Genomic_DNA"/>
</dbReference>
<dbReference type="Pfam" id="PF09850">
    <property type="entry name" value="DotU"/>
    <property type="match status" value="1"/>
</dbReference>
<gene>
    <name evidence="4" type="primary">icmH</name>
    <name evidence="4" type="ORF">QC825_08460</name>
</gene>
<dbReference type="RefSeq" id="WP_251594462.1">
    <property type="nucleotide sequence ID" value="NZ_JAMLJI010000004.1"/>
</dbReference>
<keyword evidence="5" id="KW-1185">Reference proteome</keyword>
<dbReference type="PANTHER" id="PTHR38033:SF1">
    <property type="entry name" value="DOTU FAMILY TYPE IV_VI SECRETION SYSTEM PROTEIN"/>
    <property type="match status" value="1"/>
</dbReference>
<comment type="caution">
    <text evidence="4">The sequence shown here is derived from an EMBL/GenBank/DDBJ whole genome shotgun (WGS) entry which is preliminary data.</text>
</comment>
<dbReference type="Proteomes" id="UP001269375">
    <property type="component" value="Unassembled WGS sequence"/>
</dbReference>
<feature type="region of interest" description="Disordered" evidence="1">
    <location>
        <begin position="1"/>
        <end position="26"/>
    </location>
</feature>
<dbReference type="Gene3D" id="1.25.40.590">
    <property type="entry name" value="Type IV / VI secretion system, DotU"/>
    <property type="match status" value="1"/>
</dbReference>
<protein>
    <submittedName>
        <fullName evidence="4">Type IVB secretion system protein IcmH/DotU</fullName>
    </submittedName>
</protein>
<dbReference type="InterPro" id="IPR038522">
    <property type="entry name" value="T4/T6SS_DotU_sf"/>
</dbReference>
<keyword evidence="2" id="KW-0812">Transmembrane</keyword>
<feature type="transmembrane region" description="Helical" evidence="2">
    <location>
        <begin position="240"/>
        <end position="258"/>
    </location>
</feature>
<dbReference type="InterPro" id="IPR017732">
    <property type="entry name" value="T4/T6SS_DotU"/>
</dbReference>
<reference evidence="4 5" key="1">
    <citation type="submission" date="2023-04" db="EMBL/GenBank/DDBJ databases">
        <title>A long-awaited taxogenomic arrangement of the family Halomonadaceae.</title>
        <authorList>
            <person name="De La Haba R."/>
            <person name="Chuvochina M."/>
            <person name="Wittouck S."/>
            <person name="Arahal D.R."/>
            <person name="Sanchez-Porro C."/>
            <person name="Hugenholtz P."/>
            <person name="Ventosa A."/>
        </authorList>
    </citation>
    <scope>NUCLEOTIDE SEQUENCE [LARGE SCALE GENOMIC DNA]</scope>
    <source>
        <strain evidence="4 5">DSM 22428</strain>
    </source>
</reference>
<keyword evidence="2" id="KW-0472">Membrane</keyword>
<dbReference type="NCBIfam" id="TIGR03349">
    <property type="entry name" value="IV_VI_DotU"/>
    <property type="match status" value="1"/>
</dbReference>
<proteinExistence type="predicted"/>
<evidence type="ECO:0000259" key="3">
    <source>
        <dbReference type="Pfam" id="PF09850"/>
    </source>
</evidence>
<sequence length="278" mass="31931">MSDLDAYQSARAKRAPKDPSDVSERSLDRVLHSHAHQLDDDEDFWFRLRGHNLNDLIDAATPLMGMVIRIRQLDEYTDIEGLYEQVVNEIMAIEVELTEKGYDRPTLLAYRYVLCSFIDEAVMGTRWGGQSAWAEHSLLTRFHNETWGGEKVFSILARLQKEPDRYREMLQFIYMCLCLGFEGRYKVMPDGHEECEQIIRALGEQLREHIADDDTRSDQLTSPLDNVADARYRPDRQMPVWGVFAIFAGVMVAIYLGLSLTLGSHSHDVISTLNQITS</sequence>
<evidence type="ECO:0000256" key="1">
    <source>
        <dbReference type="SAM" id="MobiDB-lite"/>
    </source>
</evidence>
<evidence type="ECO:0000256" key="2">
    <source>
        <dbReference type="SAM" id="Phobius"/>
    </source>
</evidence>
<keyword evidence="2" id="KW-1133">Transmembrane helix</keyword>